<dbReference type="RefSeq" id="YP_009147202.1">
    <property type="nucleotide sequence ID" value="NC_027335.2"/>
</dbReference>
<reference evidence="1" key="1">
    <citation type="submission" date="2014-05" db="EMBL/GenBank/DDBJ databases">
        <title>Complete genome sequence of Enterococcus faecalis bacteriophage ECP3.</title>
        <authorList>
            <person name="Kang H.-Y."/>
            <person name="Kim S."/>
            <person name="Kim J."/>
        </authorList>
    </citation>
    <scope>NUCLEOTIDE SEQUENCE [LARGE SCALE GENOMIC DNA]</scope>
    <source>
        <strain evidence="1">ECP3</strain>
    </source>
</reference>
<dbReference type="Proteomes" id="UP000030157">
    <property type="component" value="Segment"/>
</dbReference>
<accession>A0A096XTB9</accession>
<dbReference type="GeneID" id="24628250"/>
<sequence length="70" mass="8258">MLKNIKKSDKLTRKDIQGFWGDETKTLEEWYKSISKESDTEKVETAKMINTLKEYANNNEFHFVKGEQGQ</sequence>
<dbReference type="EMBL" id="KJ801817">
    <property type="protein sequence ID" value="AII28561.1"/>
    <property type="molecule type" value="Genomic_DNA"/>
</dbReference>
<protein>
    <submittedName>
        <fullName evidence="1">Uncharacterized protein</fullName>
    </submittedName>
</protein>
<evidence type="ECO:0000313" key="2">
    <source>
        <dbReference type="Proteomes" id="UP000030157"/>
    </source>
</evidence>
<evidence type="ECO:0000313" key="1">
    <source>
        <dbReference type="EMBL" id="AII28561.1"/>
    </source>
</evidence>
<proteinExistence type="predicted"/>
<keyword evidence="2" id="KW-1185">Reference proteome</keyword>
<name>A0A096XTB9_9CAUD</name>
<organism evidence="1 2">
    <name type="scientific">Enterococcus phage ECP3</name>
    <dbReference type="NCBI Taxonomy" id="1498168"/>
    <lineage>
        <taxon>Viruses</taxon>
        <taxon>Duplodnaviria</taxon>
        <taxon>Heunggongvirae</taxon>
        <taxon>Uroviricota</taxon>
        <taxon>Caudoviricetes</taxon>
        <taxon>Herelleviridae</taxon>
        <taxon>Brockvirinae</taxon>
        <taxon>Kochikohdavirus</taxon>
        <taxon>Kochikohdavirus ECP3</taxon>
    </lineage>
</organism>